<keyword evidence="5" id="KW-0067">ATP-binding</keyword>
<dbReference type="GO" id="GO:0016301">
    <property type="term" value="F:kinase activity"/>
    <property type="evidence" value="ECO:0007669"/>
    <property type="project" value="UniProtKB-KW"/>
</dbReference>
<gene>
    <name evidence="7" type="ORF">EZI54_05885</name>
</gene>
<proteinExistence type="inferred from homology"/>
<dbReference type="PANTHER" id="PTHR43085">
    <property type="entry name" value="HEXOKINASE FAMILY MEMBER"/>
    <property type="match status" value="1"/>
</dbReference>
<protein>
    <submittedName>
        <fullName evidence="7">Carbohydrate kinase</fullName>
    </submittedName>
</protein>
<dbReference type="EMBL" id="SJDL01000006">
    <property type="protein sequence ID" value="TBW57979.1"/>
    <property type="molecule type" value="Genomic_DNA"/>
</dbReference>
<dbReference type="RefSeq" id="WP_131479996.1">
    <property type="nucleotide sequence ID" value="NZ_SJDL01000006.1"/>
</dbReference>
<dbReference type="PROSITE" id="PS00583">
    <property type="entry name" value="PFKB_KINASES_1"/>
    <property type="match status" value="1"/>
</dbReference>
<evidence type="ECO:0000259" key="6">
    <source>
        <dbReference type="Pfam" id="PF00294"/>
    </source>
</evidence>
<dbReference type="SUPFAM" id="SSF53613">
    <property type="entry name" value="Ribokinase-like"/>
    <property type="match status" value="1"/>
</dbReference>
<accession>A0ABY1ZNB1</accession>
<organism evidence="7 8">
    <name type="scientific">Marinobacter halodurans</name>
    <dbReference type="NCBI Taxonomy" id="2528979"/>
    <lineage>
        <taxon>Bacteria</taxon>
        <taxon>Pseudomonadati</taxon>
        <taxon>Pseudomonadota</taxon>
        <taxon>Gammaproteobacteria</taxon>
        <taxon>Pseudomonadales</taxon>
        <taxon>Marinobacteraceae</taxon>
        <taxon>Marinobacter</taxon>
    </lineage>
</organism>
<keyword evidence="8" id="KW-1185">Reference proteome</keyword>
<evidence type="ECO:0000313" key="8">
    <source>
        <dbReference type="Proteomes" id="UP000313645"/>
    </source>
</evidence>
<feature type="domain" description="Carbohydrate kinase PfkB" evidence="6">
    <location>
        <begin position="3"/>
        <end position="307"/>
    </location>
</feature>
<dbReference type="Proteomes" id="UP000313645">
    <property type="component" value="Unassembled WGS sequence"/>
</dbReference>
<sequence length="311" mass="33345">MMKVIAFGEALIDMLALPKPGQRKFLEQPGGAPANVAVGVAKLGGHAMFVGQVGKDMFGDLLVRSMSGYGVDTSALHQTPAAMTALAFVSLAPDGERSFAFYRNRSADLLYRVEYLPDSVFDSPAIFHCGSNTLTDDEILNTTLDLMQQAREAGCLVSFDVNYRHNLWPNGTTPAEPIWDAMAASDLVKLSREELEALYGDEQTLVQQLLDAGVKLVLITDGGNPLNAYWAGGNAQVAPIAADMIDSTAAGDAFVAGLLHQMAAQGITRDKLESWVNDQTFEEALTYACRCGAVAVSRYGAFDALPTVEDL</sequence>
<evidence type="ECO:0000256" key="5">
    <source>
        <dbReference type="ARBA" id="ARBA00022840"/>
    </source>
</evidence>
<dbReference type="Gene3D" id="3.40.1190.20">
    <property type="match status" value="1"/>
</dbReference>
<keyword evidence="4 7" id="KW-0418">Kinase</keyword>
<keyword evidence="3" id="KW-0547">Nucleotide-binding</keyword>
<dbReference type="Pfam" id="PF00294">
    <property type="entry name" value="PfkB"/>
    <property type="match status" value="1"/>
</dbReference>
<comment type="caution">
    <text evidence="7">The sequence shown here is derived from an EMBL/GenBank/DDBJ whole genome shotgun (WGS) entry which is preliminary data.</text>
</comment>
<evidence type="ECO:0000256" key="2">
    <source>
        <dbReference type="ARBA" id="ARBA00022679"/>
    </source>
</evidence>
<keyword evidence="2" id="KW-0808">Transferase</keyword>
<evidence type="ECO:0000256" key="3">
    <source>
        <dbReference type="ARBA" id="ARBA00022741"/>
    </source>
</evidence>
<evidence type="ECO:0000313" key="7">
    <source>
        <dbReference type="EMBL" id="TBW57979.1"/>
    </source>
</evidence>
<comment type="similarity">
    <text evidence="1">Belongs to the carbohydrate kinase PfkB family.</text>
</comment>
<dbReference type="InterPro" id="IPR002173">
    <property type="entry name" value="Carboh/pur_kinase_PfkB_CS"/>
</dbReference>
<dbReference type="CDD" id="cd01167">
    <property type="entry name" value="bac_FRK"/>
    <property type="match status" value="1"/>
</dbReference>
<dbReference type="InterPro" id="IPR029056">
    <property type="entry name" value="Ribokinase-like"/>
</dbReference>
<dbReference type="InterPro" id="IPR050306">
    <property type="entry name" value="PfkB_Carbo_kinase"/>
</dbReference>
<dbReference type="PROSITE" id="PS00584">
    <property type="entry name" value="PFKB_KINASES_2"/>
    <property type="match status" value="1"/>
</dbReference>
<name>A0ABY1ZNB1_9GAMM</name>
<evidence type="ECO:0000256" key="1">
    <source>
        <dbReference type="ARBA" id="ARBA00010688"/>
    </source>
</evidence>
<dbReference type="InterPro" id="IPR011611">
    <property type="entry name" value="PfkB_dom"/>
</dbReference>
<reference evidence="7 8" key="1">
    <citation type="submission" date="2019-02" db="EMBL/GenBank/DDBJ databases">
        <title>Marinobacter halodurans sp. nov., a marine bacterium isolated from sea tidal flat.</title>
        <authorList>
            <person name="Yoo Y."/>
            <person name="Lee D.W."/>
            <person name="Kim B.S."/>
            <person name="Kim J.-J."/>
        </authorList>
    </citation>
    <scope>NUCLEOTIDE SEQUENCE [LARGE SCALE GENOMIC DNA]</scope>
    <source>
        <strain evidence="7 8">YJ-S3-2</strain>
    </source>
</reference>
<evidence type="ECO:0000256" key="4">
    <source>
        <dbReference type="ARBA" id="ARBA00022777"/>
    </source>
</evidence>
<dbReference type="PANTHER" id="PTHR43085:SF1">
    <property type="entry name" value="PSEUDOURIDINE KINASE-RELATED"/>
    <property type="match status" value="1"/>
</dbReference>